<dbReference type="Pfam" id="PF14484">
    <property type="entry name" value="FISNA"/>
    <property type="match status" value="1"/>
</dbReference>
<dbReference type="Pfam" id="PF17779">
    <property type="entry name" value="WHD_NOD2"/>
    <property type="match status" value="1"/>
</dbReference>
<dbReference type="Gene3D" id="3.80.10.10">
    <property type="entry name" value="Ribonuclease Inhibitor"/>
    <property type="match status" value="1"/>
</dbReference>
<keyword evidence="6" id="KW-0067">ATP-binding</keyword>
<dbReference type="GO" id="GO:0005737">
    <property type="term" value="C:cytoplasm"/>
    <property type="evidence" value="ECO:0007669"/>
    <property type="project" value="UniProtKB-SubCell"/>
</dbReference>
<feature type="domain" description="NACHT" evidence="8">
    <location>
        <begin position="105"/>
        <end position="239"/>
    </location>
</feature>
<organism evidence="9 10">
    <name type="scientific">Sphaeramia orbicularis</name>
    <name type="common">orbiculate cardinalfish</name>
    <dbReference type="NCBI Taxonomy" id="375764"/>
    <lineage>
        <taxon>Eukaryota</taxon>
        <taxon>Metazoa</taxon>
        <taxon>Chordata</taxon>
        <taxon>Craniata</taxon>
        <taxon>Vertebrata</taxon>
        <taxon>Euteleostomi</taxon>
        <taxon>Actinopterygii</taxon>
        <taxon>Neopterygii</taxon>
        <taxon>Teleostei</taxon>
        <taxon>Neoteleostei</taxon>
        <taxon>Acanthomorphata</taxon>
        <taxon>Gobiaria</taxon>
        <taxon>Kurtiformes</taxon>
        <taxon>Apogonoidei</taxon>
        <taxon>Apogonidae</taxon>
        <taxon>Apogoninae</taxon>
        <taxon>Sphaeramia</taxon>
    </lineage>
</organism>
<dbReference type="InParanoid" id="A0A673A7X7"/>
<dbReference type="Pfam" id="PF05729">
    <property type="entry name" value="NACHT"/>
    <property type="match status" value="1"/>
</dbReference>
<dbReference type="PROSITE" id="PS50837">
    <property type="entry name" value="NACHT"/>
    <property type="match status" value="1"/>
</dbReference>
<dbReference type="InterPro" id="IPR041267">
    <property type="entry name" value="NLRP_HD2"/>
</dbReference>
<evidence type="ECO:0000256" key="7">
    <source>
        <dbReference type="SAM" id="MobiDB-lite"/>
    </source>
</evidence>
<reference evidence="9" key="1">
    <citation type="submission" date="2019-06" db="EMBL/GenBank/DDBJ databases">
        <authorList>
            <consortium name="Wellcome Sanger Institute Data Sharing"/>
        </authorList>
    </citation>
    <scope>NUCLEOTIDE SEQUENCE [LARGE SCALE GENOMIC DNA]</scope>
</reference>
<evidence type="ECO:0000256" key="2">
    <source>
        <dbReference type="ARBA" id="ARBA00022490"/>
    </source>
</evidence>
<dbReference type="InterPro" id="IPR051261">
    <property type="entry name" value="NLR"/>
</dbReference>
<dbReference type="Proteomes" id="UP000472271">
    <property type="component" value="Chromosome 16"/>
</dbReference>
<dbReference type="Pfam" id="PF17776">
    <property type="entry name" value="NLRC4_HD2"/>
    <property type="match status" value="1"/>
</dbReference>
<dbReference type="SMART" id="SM01288">
    <property type="entry name" value="FISNA"/>
    <property type="match status" value="1"/>
</dbReference>
<keyword evidence="4" id="KW-0677">Repeat</keyword>
<evidence type="ECO:0000256" key="6">
    <source>
        <dbReference type="ARBA" id="ARBA00022840"/>
    </source>
</evidence>
<evidence type="ECO:0000313" key="10">
    <source>
        <dbReference type="Proteomes" id="UP000472271"/>
    </source>
</evidence>
<reference evidence="9" key="3">
    <citation type="submission" date="2025-09" db="UniProtKB">
        <authorList>
            <consortium name="Ensembl"/>
        </authorList>
    </citation>
    <scope>IDENTIFICATION</scope>
</reference>
<proteinExistence type="predicted"/>
<dbReference type="InterPro" id="IPR032675">
    <property type="entry name" value="LRR_dom_sf"/>
</dbReference>
<keyword evidence="2" id="KW-0963">Cytoplasm</keyword>
<evidence type="ECO:0000259" key="8">
    <source>
        <dbReference type="PROSITE" id="PS50837"/>
    </source>
</evidence>
<dbReference type="GO" id="GO:0005524">
    <property type="term" value="F:ATP binding"/>
    <property type="evidence" value="ECO:0007669"/>
    <property type="project" value="UniProtKB-KW"/>
</dbReference>
<dbReference type="Gene3D" id="3.40.50.300">
    <property type="entry name" value="P-loop containing nucleotide triphosphate hydrolases"/>
    <property type="match status" value="1"/>
</dbReference>
<keyword evidence="10" id="KW-1185">Reference proteome</keyword>
<protein>
    <recommendedName>
        <fullName evidence="8">NACHT domain-containing protein</fullName>
    </recommendedName>
</protein>
<feature type="region of interest" description="Disordered" evidence="7">
    <location>
        <begin position="1"/>
        <end position="21"/>
    </location>
</feature>
<reference evidence="9" key="2">
    <citation type="submission" date="2025-08" db="UniProtKB">
        <authorList>
            <consortium name="Ensembl"/>
        </authorList>
    </citation>
    <scope>IDENTIFICATION</scope>
</reference>
<dbReference type="FunFam" id="3.40.50.300:FF:001524">
    <property type="entry name" value="Si:dkey-126g1.7"/>
    <property type="match status" value="1"/>
</dbReference>
<evidence type="ECO:0000256" key="5">
    <source>
        <dbReference type="ARBA" id="ARBA00022741"/>
    </source>
</evidence>
<evidence type="ECO:0000256" key="3">
    <source>
        <dbReference type="ARBA" id="ARBA00022614"/>
    </source>
</evidence>
<comment type="subcellular location">
    <subcellularLocation>
        <location evidence="1">Cytoplasm</location>
    </subcellularLocation>
</comment>
<evidence type="ECO:0000256" key="1">
    <source>
        <dbReference type="ARBA" id="ARBA00004496"/>
    </source>
</evidence>
<name>A0A673A7X7_9TELE</name>
<sequence>MKQEELAERLHRRSQSGVQQQKLKRNLQQKFECVFEGIAKAGNPKTLLNQIYTELYITEGGATVVNQEHEVRQIETASRNPHRPPTTITCKDIFKTPPDRDQPIRTVLTKGVAGIGKTVSTQKFSLDWAEDKANQDIHFIFPFTFRELNVLKQKKFSLVELVHHFFSETKEAGIWIFEDLQVVFILDGLDECRPPLDFNNTQILTDVTESTSVDVLLMNLIRGNLLPSARLWITTRPAAANQIPAQCVDMVTEVRGFTDPQKEEYFRKRFTDEEQTNTIISHIKMPRSVHIMCHIPVFCWITATVLEDMLKTTDRRQLPKTLTEMYIHFLVVQAKLKNVKYDGRSGTDPPWSPKTRKMIESLGKLAFEQLKKGNLIFYESDLTECGIDISSASVYSGVFTEVFKEERGLYQDQRFCFIHLSVQEFLAALHVHQTFINTGVNLLSEEKNTSWWSESIFSICQRIWKLFRHQQTTSQRSGSAETQFYQTAVDQALQSPNGHLDLFLRFLLGLSVQTNHRLLQGLMKQTGSSSETKKKTVEYIKEKINDKLSVEKSINLFHCLNELEDQSLVDQIQQYLRDGGLYSSGPSPAEWSALVFLLLSSDEDLDEFVLNKYSGSEKALLNLLPVVKASNKAVLTVYGLSERGFEGLSAVLRSQSSSLRHLDVSTNDLEDSGVKILSDGLRSPDCKLETLRLSICNLSERSCEGLSSVLRSQSCSLTHLELNNMDLKDSGQKILSDGLRSPDCKLETLRLSICNLSERSCEGLSSVLRSHTAKHYNPI</sequence>
<evidence type="ECO:0000313" key="9">
    <source>
        <dbReference type="Ensembl" id="ENSSORP00005024697.1"/>
    </source>
</evidence>
<accession>A0A673A7X7</accession>
<dbReference type="InterPro" id="IPR027417">
    <property type="entry name" value="P-loop_NTPase"/>
</dbReference>
<evidence type="ECO:0000256" key="4">
    <source>
        <dbReference type="ARBA" id="ARBA00022737"/>
    </source>
</evidence>
<dbReference type="SMART" id="SM00368">
    <property type="entry name" value="LRR_RI"/>
    <property type="match status" value="4"/>
</dbReference>
<dbReference type="PANTHER" id="PTHR24106">
    <property type="entry name" value="NACHT, LRR AND CARD DOMAINS-CONTAINING"/>
    <property type="match status" value="1"/>
</dbReference>
<dbReference type="InterPro" id="IPR029495">
    <property type="entry name" value="NACHT-assoc"/>
</dbReference>
<keyword evidence="5" id="KW-0547">Nucleotide-binding</keyword>
<dbReference type="AlphaFoldDB" id="A0A673A7X7"/>
<dbReference type="SUPFAM" id="SSF52047">
    <property type="entry name" value="RNI-like"/>
    <property type="match status" value="1"/>
</dbReference>
<dbReference type="InterPro" id="IPR007111">
    <property type="entry name" value="NACHT_NTPase"/>
</dbReference>
<keyword evidence="3" id="KW-0433">Leucine-rich repeat</keyword>
<dbReference type="InterPro" id="IPR041075">
    <property type="entry name" value="NOD1/2_WH"/>
</dbReference>
<dbReference type="Ensembl" id="ENSSORT00005025426.1">
    <property type="protein sequence ID" value="ENSSORP00005024697.1"/>
    <property type="gene ID" value="ENSSORG00005011882.1"/>
</dbReference>